<dbReference type="Gene3D" id="2.20.230.10">
    <property type="entry name" value="Resuscitation-promoting factor rpfb"/>
    <property type="match status" value="1"/>
</dbReference>
<dbReference type="InterPro" id="IPR050570">
    <property type="entry name" value="Cell_wall_metabolism_enzyme"/>
</dbReference>
<dbReference type="Proteomes" id="UP000215137">
    <property type="component" value="Chromosome"/>
</dbReference>
<dbReference type="EMBL" id="CP022983">
    <property type="protein sequence ID" value="ASV67786.1"/>
    <property type="molecule type" value="Genomic_DNA"/>
</dbReference>
<dbReference type="PROSITE" id="PS51109">
    <property type="entry name" value="G5"/>
    <property type="match status" value="1"/>
</dbReference>
<dbReference type="InterPro" id="IPR018392">
    <property type="entry name" value="LysM"/>
</dbReference>
<dbReference type="Pfam" id="PF01551">
    <property type="entry name" value="Peptidase_M23"/>
    <property type="match status" value="1"/>
</dbReference>
<reference evidence="4 5" key="1">
    <citation type="submission" date="2017-08" db="EMBL/GenBank/DDBJ databases">
        <title>Complete Genome Sequence of Bacillus kochii Oregon-R-modENCODE STRAIN BDGP4, isolated from Drosophila melanogaster gut.</title>
        <authorList>
            <person name="Wan K.H."/>
            <person name="Yu C."/>
            <person name="Park S."/>
            <person name="Hammonds A.S."/>
            <person name="Booth B.W."/>
            <person name="Celniker S.E."/>
        </authorList>
    </citation>
    <scope>NUCLEOTIDE SEQUENCE [LARGE SCALE GENOMIC DNA]</scope>
    <source>
        <strain evidence="4 5">BDGP4</strain>
    </source>
</reference>
<evidence type="ECO:0000259" key="2">
    <source>
        <dbReference type="PROSITE" id="PS51109"/>
    </source>
</evidence>
<dbReference type="Gene3D" id="2.70.70.10">
    <property type="entry name" value="Glucose Permease (Domain IIA)"/>
    <property type="match status" value="1"/>
</dbReference>
<dbReference type="GO" id="GO:0004222">
    <property type="term" value="F:metalloendopeptidase activity"/>
    <property type="evidence" value="ECO:0007669"/>
    <property type="project" value="TreeGrafter"/>
</dbReference>
<sequence>MKQWKQRLTTYTEHTSKRVTHKWKKAAAIVMIGGCLAWSGSTSVLAEAEESDLYYVYIGDQYVGTVDNPQVIENIVEDELENQGKSYEGIQKALDHEISYLPEDEGKAFNEASDKELTSENGLRGISIKADAVALEIDGETVAYVKNQEEANEVLQQLQLQYISEKDYKELKERSEEEEPLPELAIGDTRLLNAKFSEEIEWKKEKVDPNKVQSVDEVINFLNKGTVEQEKYRVEEGDSISTIADEFHLSTEELEDLNDIGQEDVLKVGQELVVETIEPYVDVITNRSEYIEEDIPFNTKVIEDDDMLKGEEKVKQEGKKGKRNVLYHLKESNGEEVDKSELKEEIIDEPVEEILIKGTKNPDVGDGDFAWPAVGGYVSSELGHRWGKLHKGIDIARPSNRTIKAADNGKVISAGFSSSYGYKVEIDHQNGYRTLYAHLDSLSVSAGETVTKGSKLGVMGSTGNSTGVHLHFELYKDGQLKNPLDYISQ</sequence>
<evidence type="ECO:0008006" key="6">
    <source>
        <dbReference type="Google" id="ProtNLM"/>
    </source>
</evidence>
<dbReference type="SUPFAM" id="SSF54106">
    <property type="entry name" value="LysM domain"/>
    <property type="match status" value="1"/>
</dbReference>
<dbReference type="Pfam" id="PF01476">
    <property type="entry name" value="LysM"/>
    <property type="match status" value="1"/>
</dbReference>
<dbReference type="SUPFAM" id="SSF51261">
    <property type="entry name" value="Duplicated hybrid motif"/>
    <property type="match status" value="1"/>
</dbReference>
<feature type="domain" description="LysM" evidence="3">
    <location>
        <begin position="230"/>
        <end position="274"/>
    </location>
</feature>
<evidence type="ECO:0000259" key="3">
    <source>
        <dbReference type="PROSITE" id="PS51782"/>
    </source>
</evidence>
<dbReference type="OrthoDB" id="9805070at2"/>
<organism evidence="4 5">
    <name type="scientific">Cytobacillus kochii</name>
    <dbReference type="NCBI Taxonomy" id="859143"/>
    <lineage>
        <taxon>Bacteria</taxon>
        <taxon>Bacillati</taxon>
        <taxon>Bacillota</taxon>
        <taxon>Bacilli</taxon>
        <taxon>Bacillales</taxon>
        <taxon>Bacillaceae</taxon>
        <taxon>Cytobacillus</taxon>
    </lineage>
</organism>
<accession>A0A248THV1</accession>
<evidence type="ECO:0000313" key="5">
    <source>
        <dbReference type="Proteomes" id="UP000215137"/>
    </source>
</evidence>
<dbReference type="Pfam" id="PF07501">
    <property type="entry name" value="G5"/>
    <property type="match status" value="1"/>
</dbReference>
<keyword evidence="1" id="KW-0732">Signal</keyword>
<protein>
    <recommendedName>
        <fullName evidence="6">Peptidase M23</fullName>
    </recommendedName>
</protein>
<feature type="domain" description="G5" evidence="2">
    <location>
        <begin position="281"/>
        <end position="361"/>
    </location>
</feature>
<dbReference type="AlphaFoldDB" id="A0A248THV1"/>
<dbReference type="PROSITE" id="PS51782">
    <property type="entry name" value="LYSM"/>
    <property type="match status" value="1"/>
</dbReference>
<dbReference type="Gene3D" id="3.10.350.10">
    <property type="entry name" value="LysM domain"/>
    <property type="match status" value="1"/>
</dbReference>
<dbReference type="InterPro" id="IPR011098">
    <property type="entry name" value="G5_dom"/>
</dbReference>
<evidence type="ECO:0000256" key="1">
    <source>
        <dbReference type="ARBA" id="ARBA00022729"/>
    </source>
</evidence>
<dbReference type="SMART" id="SM01208">
    <property type="entry name" value="G5"/>
    <property type="match status" value="1"/>
</dbReference>
<dbReference type="InterPro" id="IPR011055">
    <property type="entry name" value="Dup_hybrid_motif"/>
</dbReference>
<evidence type="ECO:0000313" key="4">
    <source>
        <dbReference type="EMBL" id="ASV67786.1"/>
    </source>
</evidence>
<name>A0A248THV1_9BACI</name>
<gene>
    <name evidence="4" type="ORF">CKF48_10995</name>
</gene>
<dbReference type="PANTHER" id="PTHR21666">
    <property type="entry name" value="PEPTIDASE-RELATED"/>
    <property type="match status" value="1"/>
</dbReference>
<dbReference type="RefSeq" id="WP_095371355.1">
    <property type="nucleotide sequence ID" value="NZ_CP022983.1"/>
</dbReference>
<keyword evidence="5" id="KW-1185">Reference proteome</keyword>
<dbReference type="SMART" id="SM00257">
    <property type="entry name" value="LysM"/>
    <property type="match status" value="1"/>
</dbReference>
<dbReference type="CDD" id="cd00118">
    <property type="entry name" value="LysM"/>
    <property type="match status" value="1"/>
</dbReference>
<dbReference type="InterPro" id="IPR016047">
    <property type="entry name" value="M23ase_b-sheet_dom"/>
</dbReference>
<dbReference type="CDD" id="cd12797">
    <property type="entry name" value="M23_peptidase"/>
    <property type="match status" value="1"/>
</dbReference>
<dbReference type="KEGG" id="bko:CKF48_10995"/>
<dbReference type="PANTHER" id="PTHR21666:SF270">
    <property type="entry name" value="MUREIN HYDROLASE ACTIVATOR ENVC"/>
    <property type="match status" value="1"/>
</dbReference>
<dbReference type="InterPro" id="IPR036779">
    <property type="entry name" value="LysM_dom_sf"/>
</dbReference>
<proteinExistence type="predicted"/>